<reference evidence="1" key="1">
    <citation type="submission" date="2023-04" db="EMBL/GenBank/DDBJ databases">
        <title>Phytophthora fragariaefolia NBRC 109709.</title>
        <authorList>
            <person name="Ichikawa N."/>
            <person name="Sato H."/>
            <person name="Tonouchi N."/>
        </authorList>
    </citation>
    <scope>NUCLEOTIDE SEQUENCE</scope>
    <source>
        <strain evidence="1">NBRC 109709</strain>
    </source>
</reference>
<dbReference type="Proteomes" id="UP001165121">
    <property type="component" value="Unassembled WGS sequence"/>
</dbReference>
<dbReference type="OrthoDB" id="125108at2759"/>
<name>A0A9W6TSP1_9STRA</name>
<evidence type="ECO:0000313" key="2">
    <source>
        <dbReference type="Proteomes" id="UP001165121"/>
    </source>
</evidence>
<evidence type="ECO:0000313" key="1">
    <source>
        <dbReference type="EMBL" id="GMF19280.1"/>
    </source>
</evidence>
<dbReference type="SUPFAM" id="SSF56672">
    <property type="entry name" value="DNA/RNA polymerases"/>
    <property type="match status" value="1"/>
</dbReference>
<keyword evidence="2" id="KW-1185">Reference proteome</keyword>
<organism evidence="1 2">
    <name type="scientific">Phytophthora fragariaefolia</name>
    <dbReference type="NCBI Taxonomy" id="1490495"/>
    <lineage>
        <taxon>Eukaryota</taxon>
        <taxon>Sar</taxon>
        <taxon>Stramenopiles</taxon>
        <taxon>Oomycota</taxon>
        <taxon>Peronosporomycetes</taxon>
        <taxon>Peronosporales</taxon>
        <taxon>Peronosporaceae</taxon>
        <taxon>Phytophthora</taxon>
    </lineage>
</organism>
<dbReference type="Gene3D" id="3.30.70.270">
    <property type="match status" value="2"/>
</dbReference>
<sequence length="135" mass="15664">MLDACEQWHLSISGEKSEWGMTQVDYLGHKVSKHGLRTNPKNLESLTPSEFPRTLKGLQSFLGSLNYYHHFIPDFTVYATTLYALTEQDFEAYDASQEAWRQEKWRHAICAFEALKVKLADTPMLKHFDPQRNPS</sequence>
<dbReference type="InterPro" id="IPR043502">
    <property type="entry name" value="DNA/RNA_pol_sf"/>
</dbReference>
<dbReference type="AlphaFoldDB" id="A0A9W6TSP1"/>
<protein>
    <submittedName>
        <fullName evidence="1">Unnamed protein product</fullName>
    </submittedName>
</protein>
<dbReference type="PANTHER" id="PTHR33064">
    <property type="entry name" value="POL PROTEIN"/>
    <property type="match status" value="1"/>
</dbReference>
<dbReference type="InterPro" id="IPR043128">
    <property type="entry name" value="Rev_trsase/Diguanyl_cyclase"/>
</dbReference>
<comment type="caution">
    <text evidence="1">The sequence shown here is derived from an EMBL/GenBank/DDBJ whole genome shotgun (WGS) entry which is preliminary data.</text>
</comment>
<dbReference type="InterPro" id="IPR051320">
    <property type="entry name" value="Viral_Replic_Matur_Polypro"/>
</dbReference>
<dbReference type="PANTHER" id="PTHR33064:SF37">
    <property type="entry name" value="RIBONUCLEASE H"/>
    <property type="match status" value="1"/>
</dbReference>
<dbReference type="EMBL" id="BSXT01000153">
    <property type="protein sequence ID" value="GMF19280.1"/>
    <property type="molecule type" value="Genomic_DNA"/>
</dbReference>
<proteinExistence type="predicted"/>
<gene>
    <name evidence="1" type="ORF">Pfra01_000195600</name>
</gene>
<accession>A0A9W6TSP1</accession>